<evidence type="ECO:0000313" key="2">
    <source>
        <dbReference type="EMBL" id="CAG9621580.1"/>
    </source>
</evidence>
<evidence type="ECO:0000313" key="3">
    <source>
        <dbReference type="Proteomes" id="UP000789833"/>
    </source>
</evidence>
<feature type="domain" description="SGNH hydrolase-type esterase" evidence="1">
    <location>
        <begin position="37"/>
        <end position="221"/>
    </location>
</feature>
<dbReference type="InterPro" id="IPR036514">
    <property type="entry name" value="SGNH_hydro_sf"/>
</dbReference>
<dbReference type="PANTHER" id="PTHR30383">
    <property type="entry name" value="THIOESTERASE 1/PROTEASE 1/LYSOPHOSPHOLIPASE L1"/>
    <property type="match status" value="1"/>
</dbReference>
<dbReference type="SUPFAM" id="SSF52266">
    <property type="entry name" value="SGNH hydrolase"/>
    <property type="match status" value="1"/>
</dbReference>
<gene>
    <name evidence="2" type="primary">lipC_1</name>
    <name evidence="2" type="ORF">BACCIP111883_02353</name>
</gene>
<dbReference type="PANTHER" id="PTHR30383:SF27">
    <property type="entry name" value="SPORE GERMINATION LIPASE LIPC"/>
    <property type="match status" value="1"/>
</dbReference>
<dbReference type="RefSeq" id="WP_230501459.1">
    <property type="nucleotide sequence ID" value="NZ_CAKJTJ010000011.1"/>
</dbReference>
<dbReference type="Gene3D" id="3.40.50.1110">
    <property type="entry name" value="SGNH hydrolase"/>
    <property type="match status" value="1"/>
</dbReference>
<dbReference type="GO" id="GO:0016787">
    <property type="term" value="F:hydrolase activity"/>
    <property type="evidence" value="ECO:0007669"/>
    <property type="project" value="UniProtKB-KW"/>
</dbReference>
<keyword evidence="2" id="KW-0378">Hydrolase</keyword>
<dbReference type="Proteomes" id="UP000789833">
    <property type="component" value="Unassembled WGS sequence"/>
</dbReference>
<reference evidence="2 3" key="1">
    <citation type="submission" date="2021-10" db="EMBL/GenBank/DDBJ databases">
        <authorList>
            <person name="Criscuolo A."/>
        </authorList>
    </citation>
    <scope>NUCLEOTIDE SEQUENCE [LARGE SCALE GENOMIC DNA]</scope>
    <source>
        <strain evidence="3">CIP 111883</strain>
    </source>
</reference>
<dbReference type="InterPro" id="IPR013830">
    <property type="entry name" value="SGNH_hydro"/>
</dbReference>
<comment type="caution">
    <text evidence="2">The sequence shown here is derived from an EMBL/GenBank/DDBJ whole genome shotgun (WGS) entry which is preliminary data.</text>
</comment>
<organism evidence="2 3">
    <name type="scientific">Sutcliffiella rhizosphaerae</name>
    <dbReference type="NCBI Taxonomy" id="2880967"/>
    <lineage>
        <taxon>Bacteria</taxon>
        <taxon>Bacillati</taxon>
        <taxon>Bacillota</taxon>
        <taxon>Bacilli</taxon>
        <taxon>Bacillales</taxon>
        <taxon>Bacillaceae</taxon>
        <taxon>Sutcliffiella</taxon>
    </lineage>
</organism>
<dbReference type="EMBL" id="CAKJTJ010000011">
    <property type="protein sequence ID" value="CAG9621580.1"/>
    <property type="molecule type" value="Genomic_DNA"/>
</dbReference>
<sequence length="233" mass="26263">MYKTIVIIAIFLSGILFVSAFYQNENPANDEVQNIVALGDSLTDGVGDKTGEGYVNNLEELLNQEKEAKVTIQNYAIRGQESDGVKKQLNLTNITQDVQQADYIILFIGTNDLLQSNGGNLSDINKSSIEAGAQKYEENLHEILSKIREENASSPILFLGLYNPYPGSEEIEHIIESWNKNSKDAVDSYQNVKFISTNDIFEEKSTKYFSDALHPNEKGYEKITERIVKEYDF</sequence>
<protein>
    <submittedName>
        <fullName evidence="2">Spore germination lipase LipC</fullName>
        <ecNumber evidence="2">3.-.-.-</ecNumber>
    </submittedName>
</protein>
<keyword evidence="3" id="KW-1185">Reference proteome</keyword>
<dbReference type="Pfam" id="PF13472">
    <property type="entry name" value="Lipase_GDSL_2"/>
    <property type="match status" value="1"/>
</dbReference>
<proteinExistence type="predicted"/>
<name>A0ABM8YNL8_9BACI</name>
<dbReference type="InterPro" id="IPR051532">
    <property type="entry name" value="Ester_Hydrolysis_Enzymes"/>
</dbReference>
<dbReference type="EC" id="3.-.-.-" evidence="2"/>
<accession>A0ABM8YNL8</accession>
<evidence type="ECO:0000259" key="1">
    <source>
        <dbReference type="Pfam" id="PF13472"/>
    </source>
</evidence>